<dbReference type="GO" id="GO:0004252">
    <property type="term" value="F:serine-type endopeptidase activity"/>
    <property type="evidence" value="ECO:0007669"/>
    <property type="project" value="TreeGrafter"/>
</dbReference>
<keyword evidence="4" id="KW-0720">Serine protease</keyword>
<dbReference type="Gene3D" id="2.120.10.30">
    <property type="entry name" value="TolB, C-terminal domain"/>
    <property type="match status" value="2"/>
</dbReference>
<dbReference type="Pfam" id="PF07676">
    <property type="entry name" value="PD40"/>
    <property type="match status" value="4"/>
</dbReference>
<keyword evidence="2" id="KW-0645">Protease</keyword>
<dbReference type="InterPro" id="IPR029058">
    <property type="entry name" value="AB_hydrolase_fold"/>
</dbReference>
<dbReference type="PANTHER" id="PTHR42776:SF27">
    <property type="entry name" value="DIPEPTIDYL PEPTIDASE FAMILY MEMBER 6"/>
    <property type="match status" value="1"/>
</dbReference>
<evidence type="ECO:0000256" key="2">
    <source>
        <dbReference type="ARBA" id="ARBA00022670"/>
    </source>
</evidence>
<evidence type="ECO:0000256" key="3">
    <source>
        <dbReference type="ARBA" id="ARBA00022801"/>
    </source>
</evidence>
<dbReference type="Pfam" id="PF00326">
    <property type="entry name" value="Peptidase_S9"/>
    <property type="match status" value="1"/>
</dbReference>
<dbReference type="EC" id="3.4.19.1" evidence="6"/>
<evidence type="ECO:0000313" key="6">
    <source>
        <dbReference type="EMBL" id="KYD10581.1"/>
    </source>
</evidence>
<dbReference type="FunFam" id="3.40.50.1820:FF:000028">
    <property type="entry name" value="S9 family peptidase"/>
    <property type="match status" value="1"/>
</dbReference>
<evidence type="ECO:0000313" key="7">
    <source>
        <dbReference type="Proteomes" id="UP000075683"/>
    </source>
</evidence>
<gene>
    <name evidence="6" type="ORF">B4135_3382</name>
</gene>
<dbReference type="PANTHER" id="PTHR42776">
    <property type="entry name" value="SERINE PEPTIDASE S9 FAMILY MEMBER"/>
    <property type="match status" value="1"/>
</dbReference>
<dbReference type="STRING" id="301148.B4135_3382"/>
<dbReference type="InterPro" id="IPR011659">
    <property type="entry name" value="WD40"/>
</dbReference>
<dbReference type="Proteomes" id="UP000075683">
    <property type="component" value="Unassembled WGS sequence"/>
</dbReference>
<comment type="caution">
    <text evidence="6">The sequence shown here is derived from an EMBL/GenBank/DDBJ whole genome shotgun (WGS) entry which is preliminary data.</text>
</comment>
<accession>A0A150LE09</accession>
<evidence type="ECO:0000256" key="1">
    <source>
        <dbReference type="ARBA" id="ARBA00010040"/>
    </source>
</evidence>
<sequence length="663" mass="75552">MADKRRVKPEDLYELLSVGNPVFSPDGKRAAYVVTGISEEKNDYYSNIFVLDPETKQSFQWTHGKCRNHSPAWSPDGTRLAFVSNRNGDPQIYVMNTDGGEAKQVTDAEKGAANPVWSPDGKKMAFTVRVKPGETVLKKGKKEEKEEKKRPEPLEVEKMKYKSDARGLFDGRYQHIAVLDLETEDVRLITEGENSFSPQGWSPDGRYFAFSDIMHEGDDLSFHQDIYLLDWHTGKTENITKGRGMFNQCAWSKSGRYLAVVGHGQEFKNATLNKIWIYDLQEGRFDCLSEGWDIAVGDFMIGDFLQGVAAPRPVWDEDDRGLYFLASREGNTNLYYSDLKGNLRQLTKVEGHVYGFSVSKEGRAIVSAAFPVKPGELYEADLERGSLVPLTAVNRSFLERVELSEPEEIRFAGAEGETVQGWLMKPAGFREGNKYPLILEIHGGPHMMYGNTYFHEFQCLASQGFAVLYTNPRGSHGYGQKFVNAVRGDYGGNDYRDLMLAVDYVLNRFSFIDENRLGVTGGSYGGFMTNWIVGHTNRFKAAVTQRSISNWISFYGVSDIGYYFNEFQHMLDPSDFEGLWKISPLAYVDHIETPLLILHSEKDYRCPIEQAEQLFIALKHRKKPVKFVRFPEANHELSRSGKPNLRIRRLHYIADWFKQYLLP</sequence>
<proteinExistence type="inferred from homology"/>
<evidence type="ECO:0000259" key="5">
    <source>
        <dbReference type="Pfam" id="PF00326"/>
    </source>
</evidence>
<dbReference type="EMBL" id="LQYT01000117">
    <property type="protein sequence ID" value="KYD10581.1"/>
    <property type="molecule type" value="Genomic_DNA"/>
</dbReference>
<reference evidence="6 7" key="1">
    <citation type="submission" date="2016-01" db="EMBL/GenBank/DDBJ databases">
        <title>Draft Genome Sequences of Seven Thermophilic Sporeformers Isolated from Foods.</title>
        <authorList>
            <person name="Berendsen E.M."/>
            <person name="Wells-Bennik M.H."/>
            <person name="Krawcyk A.O."/>
            <person name="De Jong A."/>
            <person name="Holsappel S."/>
            <person name="Eijlander R.T."/>
            <person name="Kuipers O.P."/>
        </authorList>
    </citation>
    <scope>NUCLEOTIDE SEQUENCE [LARGE SCALE GENOMIC DNA]</scope>
    <source>
        <strain evidence="6 7">B4135</strain>
    </source>
</reference>
<dbReference type="PATRIC" id="fig|301148.3.peg.1365"/>
<dbReference type="InterPro" id="IPR011042">
    <property type="entry name" value="6-blade_b-propeller_TolB-like"/>
</dbReference>
<dbReference type="GO" id="GO:0006508">
    <property type="term" value="P:proteolysis"/>
    <property type="evidence" value="ECO:0007669"/>
    <property type="project" value="UniProtKB-KW"/>
</dbReference>
<dbReference type="RefSeq" id="WP_061569731.1">
    <property type="nucleotide sequence ID" value="NZ_LQYT01000117.1"/>
</dbReference>
<name>A0A150LE09_9BACI</name>
<dbReference type="AlphaFoldDB" id="A0A150LE09"/>
<dbReference type="InterPro" id="IPR001375">
    <property type="entry name" value="Peptidase_S9_cat"/>
</dbReference>
<keyword evidence="3 6" id="KW-0378">Hydrolase</keyword>
<dbReference type="GO" id="GO:0008242">
    <property type="term" value="F:omega peptidase activity"/>
    <property type="evidence" value="ECO:0007669"/>
    <property type="project" value="UniProtKB-EC"/>
</dbReference>
<dbReference type="OrthoDB" id="108903at2"/>
<organism evidence="6 7">
    <name type="scientific">Caldibacillus debilis</name>
    <dbReference type="NCBI Taxonomy" id="301148"/>
    <lineage>
        <taxon>Bacteria</taxon>
        <taxon>Bacillati</taxon>
        <taxon>Bacillota</taxon>
        <taxon>Bacilli</taxon>
        <taxon>Bacillales</taxon>
        <taxon>Bacillaceae</taxon>
        <taxon>Caldibacillus</taxon>
    </lineage>
</organism>
<dbReference type="SUPFAM" id="SSF82171">
    <property type="entry name" value="DPP6 N-terminal domain-like"/>
    <property type="match status" value="1"/>
</dbReference>
<evidence type="ECO:0000256" key="4">
    <source>
        <dbReference type="ARBA" id="ARBA00022825"/>
    </source>
</evidence>
<comment type="similarity">
    <text evidence="1">Belongs to the peptidase S9C family.</text>
</comment>
<feature type="domain" description="Peptidase S9 prolyl oligopeptidase catalytic" evidence="5">
    <location>
        <begin position="453"/>
        <end position="661"/>
    </location>
</feature>
<dbReference type="Gene3D" id="3.40.50.1820">
    <property type="entry name" value="alpha/beta hydrolase"/>
    <property type="match status" value="1"/>
</dbReference>
<protein>
    <submittedName>
        <fullName evidence="6">Acylamino-acid-releasing enzyme</fullName>
        <ecNumber evidence="6">3.4.19.1</ecNumber>
    </submittedName>
</protein>
<dbReference type="SUPFAM" id="SSF53474">
    <property type="entry name" value="alpha/beta-Hydrolases"/>
    <property type="match status" value="1"/>
</dbReference>